<gene>
    <name evidence="3" type="ordered locus">Desde_3547</name>
</gene>
<dbReference type="STRING" id="756499.Desde_3547"/>
<dbReference type="Pfam" id="PF00535">
    <property type="entry name" value="Glycos_transf_2"/>
    <property type="match status" value="1"/>
</dbReference>
<dbReference type="PANTHER" id="PTHR43630:SF2">
    <property type="entry name" value="GLYCOSYLTRANSFERASE"/>
    <property type="match status" value="1"/>
</dbReference>
<feature type="region of interest" description="Disordered" evidence="1">
    <location>
        <begin position="632"/>
        <end position="651"/>
    </location>
</feature>
<evidence type="ECO:0000256" key="1">
    <source>
        <dbReference type="SAM" id="MobiDB-lite"/>
    </source>
</evidence>
<reference evidence="4" key="1">
    <citation type="submission" date="2012-06" db="EMBL/GenBank/DDBJ databases">
        <title>Complete sequence of Desulfitobacterium dehalogenans ATCC 51507.</title>
        <authorList>
            <person name="Lucas S."/>
            <person name="Han J."/>
            <person name="Lapidus A."/>
            <person name="Cheng J.-F."/>
            <person name="Goodwin L."/>
            <person name="Pitluck S."/>
            <person name="Peters L."/>
            <person name="Ovchinnikova G."/>
            <person name="Teshima H."/>
            <person name="Detter J.C."/>
            <person name="Han C."/>
            <person name="Tapia R."/>
            <person name="Land M."/>
            <person name="Hauser L."/>
            <person name="Kyrpides N."/>
            <person name="Ivanova N."/>
            <person name="Pagani I."/>
            <person name="Kruse T."/>
            <person name="de Vos W.M."/>
            <person name="Smidt H."/>
            <person name="Woyke T."/>
        </authorList>
    </citation>
    <scope>NUCLEOTIDE SEQUENCE [LARGE SCALE GENOMIC DNA]</scope>
    <source>
        <strain evidence="4">ATCC 51507 / DSM 9161 / JW/IU-DC1</strain>
    </source>
</reference>
<dbReference type="GO" id="GO:0016740">
    <property type="term" value="F:transferase activity"/>
    <property type="evidence" value="ECO:0007669"/>
    <property type="project" value="UniProtKB-KW"/>
</dbReference>
<dbReference type="Proteomes" id="UP000006053">
    <property type="component" value="Chromosome"/>
</dbReference>
<dbReference type="CDD" id="cd02511">
    <property type="entry name" value="Beta4Glucosyltransferase"/>
    <property type="match status" value="1"/>
</dbReference>
<dbReference type="Gene3D" id="1.25.40.10">
    <property type="entry name" value="Tetratricopeptide repeat domain"/>
    <property type="match status" value="2"/>
</dbReference>
<name>I4ACZ1_DESDJ</name>
<accession>I4ACZ1</accession>
<dbReference type="KEGG" id="ddh:Desde_3547"/>
<dbReference type="SUPFAM" id="SSF48452">
    <property type="entry name" value="TPR-like"/>
    <property type="match status" value="1"/>
</dbReference>
<protein>
    <submittedName>
        <fullName evidence="3">Glycosyl transferase</fullName>
    </submittedName>
</protein>
<proteinExistence type="predicted"/>
<dbReference type="OrthoDB" id="9815923at2"/>
<feature type="domain" description="Glycosyltransferase 2-like" evidence="2">
    <location>
        <begin position="4"/>
        <end position="121"/>
    </location>
</feature>
<dbReference type="Gene3D" id="3.90.550.10">
    <property type="entry name" value="Spore Coat Polysaccharide Biosynthesis Protein SpsA, Chain A"/>
    <property type="match status" value="1"/>
</dbReference>
<dbReference type="eggNOG" id="COG0463">
    <property type="taxonomic scope" value="Bacteria"/>
</dbReference>
<evidence type="ECO:0000313" key="4">
    <source>
        <dbReference type="Proteomes" id="UP000006053"/>
    </source>
</evidence>
<evidence type="ECO:0000259" key="2">
    <source>
        <dbReference type="Pfam" id="PF00535"/>
    </source>
</evidence>
<dbReference type="InterPro" id="IPR011990">
    <property type="entry name" value="TPR-like_helical_dom_sf"/>
</dbReference>
<organism evidence="3 4">
    <name type="scientific">Desulfitobacterium dehalogenans (strain ATCC 51507 / DSM 9161 / JW/IU-DC1)</name>
    <dbReference type="NCBI Taxonomy" id="756499"/>
    <lineage>
        <taxon>Bacteria</taxon>
        <taxon>Bacillati</taxon>
        <taxon>Bacillota</taxon>
        <taxon>Clostridia</taxon>
        <taxon>Eubacteriales</taxon>
        <taxon>Desulfitobacteriaceae</taxon>
        <taxon>Desulfitobacterium</taxon>
    </lineage>
</organism>
<dbReference type="InterPro" id="IPR029044">
    <property type="entry name" value="Nucleotide-diphossugar_trans"/>
</dbReference>
<dbReference type="PANTHER" id="PTHR43630">
    <property type="entry name" value="POLY-BETA-1,6-N-ACETYL-D-GLUCOSAMINE SYNTHASE"/>
    <property type="match status" value="1"/>
</dbReference>
<dbReference type="SUPFAM" id="SSF53448">
    <property type="entry name" value="Nucleotide-diphospho-sugar transferases"/>
    <property type="match status" value="1"/>
</dbReference>
<sequence>MKISACMIVKNEEKVIARCIESYRGAVDEIIVVDTGSTDQTVAIAQALGAKVFHFAWIDDFAAAKNFAIAKAKGDWIVFLDADEYFAGGTGGNLRTYLENLDKAYGAVACRMINIDETSGKIINEIVHVRIFKNDKELRYLNPIHEALHYSRKGGKLQAHLADRRKLLIYHTGYSKDINQDKAHRNLKLLLRQVDGDTVAKPEYYYYIADTYFTLSQWDKVITYVRLFRDCGAKLTNLNVRLHNILIDAMMNLHYPVGEVMEEVEIAIGKFPRHPLFYFYKAKFLYDDQRYDAAFLELRRALQLHENYEDIEVNPLAVNLGNLHSMMGVISEFRSDSGEAVEYYIKTLQIDKYDATAFDRLLRLIRPQPLEEIIGFLNALFDVEKEADLDFLATNLVNHPLPKVLAYYTSLREKKYPKEDYVVLQMLVANGYYDKAFAALLDCYGRDKDERLALVSATAAALSGNGGYVAQATKQLPSAYARILKAYHGDIMLFSEEDKPAFLSMVRTFFLWADDTAKEKLLRLADQFPDDMTAPLGSLFIMEGYYQDGLNYYNYAVQRSVEAGILVHPALYYNQGYCLNRLNSPIAASEAFIKAYEAGYRVNDIYEFLRWNVDKLNASSSVRAKANEVLRDRAESKHAERYERKPSKTYK</sequence>
<dbReference type="InterPro" id="IPR001173">
    <property type="entry name" value="Glyco_trans_2-like"/>
</dbReference>
<dbReference type="EMBL" id="CP003348">
    <property type="protein sequence ID" value="AFM01826.1"/>
    <property type="molecule type" value="Genomic_DNA"/>
</dbReference>
<dbReference type="HOGENOM" id="CLU_023736_1_0_9"/>
<dbReference type="AlphaFoldDB" id="I4ACZ1"/>
<evidence type="ECO:0000313" key="3">
    <source>
        <dbReference type="EMBL" id="AFM01826.1"/>
    </source>
</evidence>
<keyword evidence="4" id="KW-1185">Reference proteome</keyword>
<keyword evidence="3" id="KW-0808">Transferase</keyword>
<reference evidence="3 4" key="2">
    <citation type="journal article" date="2015" name="J. Bacteriol.">
        <title>Genomic, proteomic, and biochemical analysis of the organohalide respiratory pathway in Desulfitobacterium dehalogenans.</title>
        <authorList>
            <person name="Kruse T."/>
            <person name="van de Pas B.A."/>
            <person name="Atteia A."/>
            <person name="Krab K."/>
            <person name="Hagen W.R."/>
            <person name="Goodwin L."/>
            <person name="Chain P."/>
            <person name="Boeren S."/>
            <person name="Maphosa F."/>
            <person name="Schraa G."/>
            <person name="de Vos W.M."/>
            <person name="van der Oost J."/>
            <person name="Smidt H."/>
            <person name="Stams A.J."/>
        </authorList>
    </citation>
    <scope>NUCLEOTIDE SEQUENCE [LARGE SCALE GENOMIC DNA]</scope>
    <source>
        <strain evidence="4">ATCC 51507 / DSM 9161 / JW/IU-DC1</strain>
    </source>
</reference>